<gene>
    <name evidence="1" type="ORF">DERF_002855</name>
</gene>
<sequence>SNSDRTFRCGNQNINNLLSNGSSSEFNQKYIQSIAIYNSDAHKLETFFFLFFLEPSSSSSSSSSLRS</sequence>
<protein>
    <submittedName>
        <fullName evidence="1">Uncharacterized protein</fullName>
    </submittedName>
</protein>
<evidence type="ECO:0000313" key="1">
    <source>
        <dbReference type="EMBL" id="KAH9528946.1"/>
    </source>
</evidence>
<comment type="caution">
    <text evidence="1">The sequence shown here is derived from an EMBL/GenBank/DDBJ whole genome shotgun (WGS) entry which is preliminary data.</text>
</comment>
<name>A0A922ICF0_DERFA</name>
<reference evidence="1" key="2">
    <citation type="journal article" date="2022" name="Res Sq">
        <title>Comparative Genomics Reveals Insights into the Divergent Evolution of Astigmatic Mites and Household Pest Adaptations.</title>
        <authorList>
            <person name="Xiong Q."/>
            <person name="Wan A.T.-Y."/>
            <person name="Liu X.-Y."/>
            <person name="Fung C.S.-H."/>
            <person name="Xiao X."/>
            <person name="Malainual N."/>
            <person name="Hou J."/>
            <person name="Wang L."/>
            <person name="Wang M."/>
            <person name="Yang K."/>
            <person name="Cui Y."/>
            <person name="Leung E."/>
            <person name="Nong W."/>
            <person name="Shin S.-K."/>
            <person name="Au S."/>
            <person name="Jeong K.Y."/>
            <person name="Chew F.T."/>
            <person name="Hui J."/>
            <person name="Leung T.F."/>
            <person name="Tungtrongchitr A."/>
            <person name="Zhong N."/>
            <person name="Liu Z."/>
            <person name="Tsui S."/>
        </authorList>
    </citation>
    <scope>NUCLEOTIDE SEQUENCE</scope>
    <source>
        <strain evidence="1">Derf</strain>
        <tissue evidence="1">Whole organism</tissue>
    </source>
</reference>
<dbReference type="AlphaFoldDB" id="A0A922ICF0"/>
<dbReference type="EMBL" id="ASGP02000001">
    <property type="protein sequence ID" value="KAH9528946.1"/>
    <property type="molecule type" value="Genomic_DNA"/>
</dbReference>
<keyword evidence="2" id="KW-1185">Reference proteome</keyword>
<organism evidence="1 2">
    <name type="scientific">Dermatophagoides farinae</name>
    <name type="common">American house dust mite</name>
    <dbReference type="NCBI Taxonomy" id="6954"/>
    <lineage>
        <taxon>Eukaryota</taxon>
        <taxon>Metazoa</taxon>
        <taxon>Ecdysozoa</taxon>
        <taxon>Arthropoda</taxon>
        <taxon>Chelicerata</taxon>
        <taxon>Arachnida</taxon>
        <taxon>Acari</taxon>
        <taxon>Acariformes</taxon>
        <taxon>Sarcoptiformes</taxon>
        <taxon>Astigmata</taxon>
        <taxon>Psoroptidia</taxon>
        <taxon>Analgoidea</taxon>
        <taxon>Pyroglyphidae</taxon>
        <taxon>Dermatophagoidinae</taxon>
        <taxon>Dermatophagoides</taxon>
    </lineage>
</organism>
<evidence type="ECO:0000313" key="2">
    <source>
        <dbReference type="Proteomes" id="UP000790347"/>
    </source>
</evidence>
<accession>A0A922ICF0</accession>
<reference evidence="1" key="1">
    <citation type="submission" date="2013-05" db="EMBL/GenBank/DDBJ databases">
        <authorList>
            <person name="Yim A.K.Y."/>
            <person name="Chan T.F."/>
            <person name="Ji K.M."/>
            <person name="Liu X.Y."/>
            <person name="Zhou J.W."/>
            <person name="Li R.Q."/>
            <person name="Yang K.Y."/>
            <person name="Li J."/>
            <person name="Li M."/>
            <person name="Law P.T.W."/>
            <person name="Wu Y.L."/>
            <person name="Cai Z.L."/>
            <person name="Qin H."/>
            <person name="Bao Y."/>
            <person name="Leung R.K.K."/>
            <person name="Ng P.K.S."/>
            <person name="Zou J."/>
            <person name="Zhong X.J."/>
            <person name="Ran P.X."/>
            <person name="Zhong N.S."/>
            <person name="Liu Z.G."/>
            <person name="Tsui S.K.W."/>
        </authorList>
    </citation>
    <scope>NUCLEOTIDE SEQUENCE</scope>
    <source>
        <strain evidence="1">Derf</strain>
        <tissue evidence="1">Whole organism</tissue>
    </source>
</reference>
<proteinExistence type="predicted"/>
<dbReference type="Proteomes" id="UP000790347">
    <property type="component" value="Unassembled WGS sequence"/>
</dbReference>
<feature type="non-terminal residue" evidence="1">
    <location>
        <position position="1"/>
    </location>
</feature>